<protein>
    <recommendedName>
        <fullName evidence="3">Integral membrane protein CcmA involved in cell shape determination-like protein</fullName>
    </recommendedName>
</protein>
<dbReference type="eggNOG" id="ENOG502ZM4I">
    <property type="taxonomic scope" value="Bacteria"/>
</dbReference>
<accession>Q1IS38</accession>
<dbReference type="Proteomes" id="UP000002432">
    <property type="component" value="Chromosome"/>
</dbReference>
<dbReference type="EnsemblBacteria" id="ABF40312">
    <property type="protein sequence ID" value="ABF40312"/>
    <property type="gene ID" value="Acid345_1310"/>
</dbReference>
<organism evidence="1 2">
    <name type="scientific">Koribacter versatilis (strain Ellin345)</name>
    <dbReference type="NCBI Taxonomy" id="204669"/>
    <lineage>
        <taxon>Bacteria</taxon>
        <taxon>Pseudomonadati</taxon>
        <taxon>Acidobacteriota</taxon>
        <taxon>Terriglobia</taxon>
        <taxon>Terriglobales</taxon>
        <taxon>Candidatus Korobacteraceae</taxon>
        <taxon>Candidatus Korobacter</taxon>
    </lineage>
</organism>
<name>Q1IS38_KORVE</name>
<dbReference type="Gene3D" id="2.160.20.20">
    <property type="match status" value="1"/>
</dbReference>
<dbReference type="AlphaFoldDB" id="Q1IS38"/>
<evidence type="ECO:0008006" key="3">
    <source>
        <dbReference type="Google" id="ProtNLM"/>
    </source>
</evidence>
<dbReference type="HOGENOM" id="CLU_2302162_0_0_0"/>
<evidence type="ECO:0000313" key="1">
    <source>
        <dbReference type="EMBL" id="ABF40312.1"/>
    </source>
</evidence>
<keyword evidence="2" id="KW-1185">Reference proteome</keyword>
<dbReference type="STRING" id="204669.Acid345_1310"/>
<sequence length="100" mass="10275">MQRLAGTVDGVIDGDATVADGTRLCLNGMITGNLTIEPGGTCELRGTVIGSVINAGGELQVFGLIQGSLVRQGGRTTVDSRASIKELILPLSNSENTFNA</sequence>
<proteinExistence type="predicted"/>
<gene>
    <name evidence="1" type="ordered locus">Acid345_1310</name>
</gene>
<dbReference type="KEGG" id="aba:Acid345_1310"/>
<reference evidence="1 2" key="1">
    <citation type="journal article" date="2009" name="Appl. Environ. Microbiol.">
        <title>Three genomes from the phylum Acidobacteria provide insight into the lifestyles of these microorganisms in soils.</title>
        <authorList>
            <person name="Ward N.L."/>
            <person name="Challacombe J.F."/>
            <person name="Janssen P.H."/>
            <person name="Henrissat B."/>
            <person name="Coutinho P.M."/>
            <person name="Wu M."/>
            <person name="Xie G."/>
            <person name="Haft D.H."/>
            <person name="Sait M."/>
            <person name="Badger J."/>
            <person name="Barabote R.D."/>
            <person name="Bradley B."/>
            <person name="Brettin T.S."/>
            <person name="Brinkac L.M."/>
            <person name="Bruce D."/>
            <person name="Creasy T."/>
            <person name="Daugherty S.C."/>
            <person name="Davidsen T.M."/>
            <person name="DeBoy R.T."/>
            <person name="Detter J.C."/>
            <person name="Dodson R.J."/>
            <person name="Durkin A.S."/>
            <person name="Ganapathy A."/>
            <person name="Gwinn-Giglio M."/>
            <person name="Han C.S."/>
            <person name="Khouri H."/>
            <person name="Kiss H."/>
            <person name="Kothari S.P."/>
            <person name="Madupu R."/>
            <person name="Nelson K.E."/>
            <person name="Nelson W.C."/>
            <person name="Paulsen I."/>
            <person name="Penn K."/>
            <person name="Ren Q."/>
            <person name="Rosovitz M.J."/>
            <person name="Selengut J.D."/>
            <person name="Shrivastava S."/>
            <person name="Sullivan S.A."/>
            <person name="Tapia R."/>
            <person name="Thompson L.S."/>
            <person name="Watkins K.L."/>
            <person name="Yang Q."/>
            <person name="Yu C."/>
            <person name="Zafar N."/>
            <person name="Zhou L."/>
            <person name="Kuske C.R."/>
        </authorList>
    </citation>
    <scope>NUCLEOTIDE SEQUENCE [LARGE SCALE GENOMIC DNA]</scope>
    <source>
        <strain evidence="1 2">Ellin345</strain>
    </source>
</reference>
<dbReference type="OrthoDB" id="4640237at2"/>
<dbReference type="EMBL" id="CP000360">
    <property type="protein sequence ID" value="ABF40312.1"/>
    <property type="molecule type" value="Genomic_DNA"/>
</dbReference>
<dbReference type="InterPro" id="IPR012332">
    <property type="entry name" value="Autotransporter_pectin_lyase_C"/>
</dbReference>
<evidence type="ECO:0000313" key="2">
    <source>
        <dbReference type="Proteomes" id="UP000002432"/>
    </source>
</evidence>
<dbReference type="RefSeq" id="WP_011522114.1">
    <property type="nucleotide sequence ID" value="NC_008009.1"/>
</dbReference>